<feature type="coiled-coil region" evidence="1">
    <location>
        <begin position="743"/>
        <end position="821"/>
    </location>
</feature>
<feature type="transmembrane region" description="Helical" evidence="2">
    <location>
        <begin position="717"/>
        <end position="737"/>
    </location>
</feature>
<dbReference type="GO" id="GO:0003677">
    <property type="term" value="F:DNA binding"/>
    <property type="evidence" value="ECO:0007669"/>
    <property type="project" value="InterPro"/>
</dbReference>
<dbReference type="InterPro" id="IPR011123">
    <property type="entry name" value="Y_Y_Y"/>
</dbReference>
<organism evidence="4 5">
    <name type="scientific">Larkinella knui</name>
    <dbReference type="NCBI Taxonomy" id="2025310"/>
    <lineage>
        <taxon>Bacteria</taxon>
        <taxon>Pseudomonadati</taxon>
        <taxon>Bacteroidota</taxon>
        <taxon>Cytophagia</taxon>
        <taxon>Cytophagales</taxon>
        <taxon>Spirosomataceae</taxon>
        <taxon>Larkinella</taxon>
    </lineage>
</organism>
<dbReference type="SUPFAM" id="SSF46894">
    <property type="entry name" value="C-terminal effector domain of the bipartite response regulators"/>
    <property type="match status" value="1"/>
</dbReference>
<evidence type="ECO:0000313" key="5">
    <source>
        <dbReference type="Proteomes" id="UP000274271"/>
    </source>
</evidence>
<evidence type="ECO:0000256" key="1">
    <source>
        <dbReference type="SAM" id="Coils"/>
    </source>
</evidence>
<keyword evidence="1" id="KW-0175">Coiled coil</keyword>
<evidence type="ECO:0000256" key="2">
    <source>
        <dbReference type="SAM" id="Phobius"/>
    </source>
</evidence>
<dbReference type="InterPro" id="IPR016032">
    <property type="entry name" value="Sig_transdc_resp-reg_C-effctor"/>
</dbReference>
<dbReference type="EMBL" id="RQJP01000006">
    <property type="protein sequence ID" value="RRB10740.1"/>
    <property type="molecule type" value="Genomic_DNA"/>
</dbReference>
<comment type="caution">
    <text evidence="4">The sequence shown here is derived from an EMBL/GenBank/DDBJ whole genome shotgun (WGS) entry which is preliminary data.</text>
</comment>
<protein>
    <recommendedName>
        <fullName evidence="3">Two component regulator three Y domain-containing protein</fullName>
    </recommendedName>
</protein>
<keyword evidence="2" id="KW-0812">Transmembrane</keyword>
<keyword evidence="2" id="KW-0472">Membrane</keyword>
<evidence type="ECO:0000259" key="3">
    <source>
        <dbReference type="Pfam" id="PF07495"/>
    </source>
</evidence>
<dbReference type="Gene3D" id="2.130.10.10">
    <property type="entry name" value="YVTN repeat-like/Quinoprotein amine dehydrogenase"/>
    <property type="match status" value="2"/>
</dbReference>
<reference evidence="4 5" key="1">
    <citation type="submission" date="2018-11" db="EMBL/GenBank/DDBJ databases">
        <authorList>
            <person name="Zhou Z."/>
            <person name="Wang G."/>
        </authorList>
    </citation>
    <scope>NUCLEOTIDE SEQUENCE [LARGE SCALE GENOMIC DNA]</scope>
    <source>
        <strain evidence="4 5">KCTC42998</strain>
    </source>
</reference>
<dbReference type="AlphaFoldDB" id="A0A3P1CBY0"/>
<accession>A0A3P1CBY0</accession>
<dbReference type="Proteomes" id="UP000274271">
    <property type="component" value="Unassembled WGS sequence"/>
</dbReference>
<gene>
    <name evidence="4" type="ORF">EHT87_26665</name>
</gene>
<name>A0A3P1CBY0_9BACT</name>
<proteinExistence type="predicted"/>
<dbReference type="OrthoDB" id="9806995at2"/>
<keyword evidence="5" id="KW-1185">Reference proteome</keyword>
<dbReference type="Pfam" id="PF07495">
    <property type="entry name" value="Y_Y_Y"/>
    <property type="match status" value="1"/>
</dbReference>
<keyword evidence="2" id="KW-1133">Transmembrane helix</keyword>
<feature type="domain" description="Two component regulator three Y" evidence="3">
    <location>
        <begin position="658"/>
        <end position="703"/>
    </location>
</feature>
<dbReference type="GO" id="GO:0006355">
    <property type="term" value="P:regulation of DNA-templated transcription"/>
    <property type="evidence" value="ECO:0007669"/>
    <property type="project" value="InterPro"/>
</dbReference>
<dbReference type="InterPro" id="IPR015943">
    <property type="entry name" value="WD40/YVTN_repeat-like_dom_sf"/>
</dbReference>
<dbReference type="Gene3D" id="2.60.40.10">
    <property type="entry name" value="Immunoglobulins"/>
    <property type="match status" value="1"/>
</dbReference>
<sequence length="927" mass="105216">MPIRNQPTALFINILIWLLFVSNLNAAPTSRNLFFAPYLRNFSKQDYQAYNQNWSLCQDTTTGFLYAANSRGLLEFDGTRWQTYRLPEQQIVRSVASDQKGRIYTGGLGEIGYWQATATGLLRYHSLTRLIANRLFPKEEIWNIVPGPDFVFFQSFSTGFLYQNGQVTEVRLPGNVLFLYQVGTRYYLQSIGKGLYELVNGKFITLPGTNELASTAVHSILPYGTKGLLIGTRDHGLFQYEKGHLSRLNHAASRFLQRYQCNKGLALPDGRYAFGTILNGIIITDTTGAILYSLNQREGLQNNTVLSLTLDAKGSVWAGLDDGITAIAFGYPLKYFTDPNGQLGTPYDAVLYNNRLYLGTNHGVYWCDFPTSGVPAYHLIEGSQGQVWDLTVLDGQLLCGHNAGTFRITPAGGWEAVFTQAGGWNLRALASRPGFALQGTYTGLGVYRRDAAGKWQFSHLIAGFSEPIREVWEDSDGRIWLRHAHRGVYSIQLSADLRTVNRLRWTPASAQDEALKRSLNVSGKIRRIFTGWQGEHLFLRQDGSLLVTQPNGLKAEFAISPIAWMDDYEAIVPLDSTFYLLCFEKGYALLPRQELSAVQHQQLKNKPLIRQLAVINGTQSRSYTFRTASALASFLPVLKAKENHLVFQFSQPEAIQEPLFSYRLIGLDENWSDFSPLAEKEYASLMPGSYEFQVRSTSDGSVTSLPFEISPPWYQSLWAYVAYGLLGCGLVGLSFYVHRRQVAAHQTKVRQQMEQKLAREQERHRQQLIQVQKEKLEQDVIGKSEELANTTMNLIHKNDLLLKLKGEVEKLKDEVQQRQTIDQATGHINQLVKLIDSNISSRQDWKVFEKNFNKVHEQFFKRLLSQYDGLTPDDLRLAAYLRMNLSSKEVAKLLNITVRGVELKRYRLRKRLDLPQEANLNEFMMAF</sequence>
<evidence type="ECO:0000313" key="4">
    <source>
        <dbReference type="EMBL" id="RRB10740.1"/>
    </source>
</evidence>
<dbReference type="SUPFAM" id="SSF63829">
    <property type="entry name" value="Calcium-dependent phosphotriesterase"/>
    <property type="match status" value="1"/>
</dbReference>
<dbReference type="InterPro" id="IPR013783">
    <property type="entry name" value="Ig-like_fold"/>
</dbReference>